<evidence type="ECO:0000313" key="5">
    <source>
        <dbReference type="JaponicusDB" id="SJAG_00368"/>
    </source>
</evidence>
<gene>
    <name evidence="5" type="primary">num1</name>
    <name evidence="4" type="ORF">SJAG_00368</name>
</gene>
<name>B6JVF8_SCHJY</name>
<feature type="region of interest" description="Disordered" evidence="2">
    <location>
        <begin position="748"/>
        <end position="767"/>
    </location>
</feature>
<proteinExistence type="predicted"/>
<evidence type="ECO:0000256" key="2">
    <source>
        <dbReference type="SAM" id="MobiDB-lite"/>
    </source>
</evidence>
<dbReference type="EMBL" id="KE651166">
    <property type="protein sequence ID" value="EEB05359.1"/>
    <property type="molecule type" value="Genomic_DNA"/>
</dbReference>
<dbReference type="AlphaFoldDB" id="B6JVF8"/>
<dbReference type="HOGENOM" id="CLU_305053_0_0_1"/>
<dbReference type="RefSeq" id="XP_002171652.1">
    <property type="nucleotide sequence ID" value="XM_002171616.2"/>
</dbReference>
<organism evidence="4 6">
    <name type="scientific">Schizosaccharomyces japonicus (strain yFS275 / FY16936)</name>
    <name type="common">Fission yeast</name>
    <dbReference type="NCBI Taxonomy" id="402676"/>
    <lineage>
        <taxon>Eukaryota</taxon>
        <taxon>Fungi</taxon>
        <taxon>Dikarya</taxon>
        <taxon>Ascomycota</taxon>
        <taxon>Taphrinomycotina</taxon>
        <taxon>Schizosaccharomycetes</taxon>
        <taxon>Schizosaccharomycetales</taxon>
        <taxon>Schizosaccharomycetaceae</taxon>
        <taxon>Schizosaccharomyces</taxon>
    </lineage>
</organism>
<feature type="compositionally biased region" description="Polar residues" evidence="2">
    <location>
        <begin position="748"/>
        <end position="762"/>
    </location>
</feature>
<dbReference type="Pfam" id="PF12814">
    <property type="entry name" value="Mcp5_PH"/>
    <property type="match status" value="1"/>
</dbReference>
<dbReference type="InterPro" id="IPR053005">
    <property type="entry name" value="Nuclear_Pos-Cytoskel_Interact"/>
</dbReference>
<dbReference type="GeneID" id="7049515"/>
<dbReference type="Proteomes" id="UP000001744">
    <property type="component" value="Unassembled WGS sequence"/>
</dbReference>
<evidence type="ECO:0000256" key="1">
    <source>
        <dbReference type="SAM" id="Coils"/>
    </source>
</evidence>
<dbReference type="STRING" id="402676.B6JVF8"/>
<dbReference type="PANTHER" id="PTHR28190">
    <property type="entry name" value="NUCLEAR MIGRATION PROTEIN NUM1"/>
    <property type="match status" value="1"/>
</dbReference>
<dbReference type="GO" id="GO:0005938">
    <property type="term" value="C:cell cortex"/>
    <property type="evidence" value="ECO:0007669"/>
    <property type="project" value="InterPro"/>
</dbReference>
<dbReference type="VEuPathDB" id="FungiDB:SJAG_00368"/>
<keyword evidence="6" id="KW-1185">Reference proteome</keyword>
<accession>B6JVF8</accession>
<evidence type="ECO:0000259" key="3">
    <source>
        <dbReference type="Pfam" id="PF12814"/>
    </source>
</evidence>
<sequence>MKGGIEASLLAFPSFETKDDVQRLLVDIQHRLLLAAKLGESLLKQKQVLELALSKFYSDGKRQLTNADAVFKSKLDRLNDEMAETNRETQKLLQKGDTGQLHSPMIQTSTTLPRLTDSPHIPASQYVIEVARNLLKQVQHVQRLLLQRTDQCSLYRKNASSLADKLENTKLQSKYSQQDKLRVEEENRELRARVQQLLESESTISSVNKRLGNENKRLESLVKKLQESEGTFEQAHEQTCQSYEDQVSQLRNEIHVLKQKSTDLQNLLDEANCLLLEVRQARGTKSASQPSDEIVSLQHNDVVTSEIENVIHPICIEDELRSVLSSSSPKRESSLPLSRSSSITRKKRVSRSSMQRQLFSLQTELCNKNAPPTIRKRQLGSSNGKGFMVKPKARFLLDGSIQHPNAWFDIDGSAHAESSSAETSFSLSSAGSLFHETQSQSTEISLADWDIPSIPDNNHVCSGDRDLSFKKDSFHVEDPPNLSPPSKPSLLTTSDVLNLTYVEPYTEEPQLPVNNISQTVELVLLSSSTISAPARLSICTVKKPLPEKHFSSETKNQSIIQPLKYQKVSTSSSEQNLLGDGSCTNYSLASQENLSLVTKDLMQANILKECLDHFVTFQHTFDGRVGQVYNLPDCHLDDNFDFEPSARVRLSSDADFCELPSCIKQVASDSTINLDASFSPLSSHFEEPCPIKEVAEESSDASENFVDVSSEFEQAVAAVSGRRVDSESTKNEPKSKSVTFMINSGSSNKALLSRSPSATATQKIEAPMPKREEQLDNVAARCIQLSPMGVPLQKNQHSDSVPHPSSSMNITEECIAWVTQGSYMHKRIRGFSRFLTHDGRHKRYAWIHPSLLTLNWTRLCPNFNAPKNMKTRTMHISSFHIVEEKSKHAKAGSHNASIIICSGSTSVCLVAETSEIHNIWVCALERIIHSKTLSWSEQQISQMRNVMTALRKRAGRRIRSYNDIRPLNQTFRQ</sequence>
<reference evidence="4 6" key="1">
    <citation type="journal article" date="2011" name="Science">
        <title>Comparative functional genomics of the fission yeasts.</title>
        <authorList>
            <person name="Rhind N."/>
            <person name="Chen Z."/>
            <person name="Yassour M."/>
            <person name="Thompson D.A."/>
            <person name="Haas B.J."/>
            <person name="Habib N."/>
            <person name="Wapinski I."/>
            <person name="Roy S."/>
            <person name="Lin M.F."/>
            <person name="Heiman D.I."/>
            <person name="Young S.K."/>
            <person name="Furuya K."/>
            <person name="Guo Y."/>
            <person name="Pidoux A."/>
            <person name="Chen H.M."/>
            <person name="Robbertse B."/>
            <person name="Goldberg J.M."/>
            <person name="Aoki K."/>
            <person name="Bayne E.H."/>
            <person name="Berlin A.M."/>
            <person name="Desjardins C.A."/>
            <person name="Dobbs E."/>
            <person name="Dukaj L."/>
            <person name="Fan L."/>
            <person name="FitzGerald M.G."/>
            <person name="French C."/>
            <person name="Gujja S."/>
            <person name="Hansen K."/>
            <person name="Keifenheim D."/>
            <person name="Levin J.Z."/>
            <person name="Mosher R.A."/>
            <person name="Mueller C.A."/>
            <person name="Pfiffner J."/>
            <person name="Priest M."/>
            <person name="Russ C."/>
            <person name="Smialowska A."/>
            <person name="Swoboda P."/>
            <person name="Sykes S.M."/>
            <person name="Vaughn M."/>
            <person name="Vengrova S."/>
            <person name="Yoder R."/>
            <person name="Zeng Q."/>
            <person name="Allshire R."/>
            <person name="Baulcombe D."/>
            <person name="Birren B.W."/>
            <person name="Brown W."/>
            <person name="Ekwall K."/>
            <person name="Kellis M."/>
            <person name="Leatherwood J."/>
            <person name="Levin H."/>
            <person name="Margalit H."/>
            <person name="Martienssen R."/>
            <person name="Nieduszynski C.A."/>
            <person name="Spatafora J.W."/>
            <person name="Friedman N."/>
            <person name="Dalgaard J.Z."/>
            <person name="Baumann P."/>
            <person name="Niki H."/>
            <person name="Regev A."/>
            <person name="Nusbaum C."/>
        </authorList>
    </citation>
    <scope>NUCLEOTIDE SEQUENCE [LARGE SCALE GENOMIC DNA]</scope>
    <source>
        <strain evidence="6">yFS275 / FY16936</strain>
    </source>
</reference>
<feature type="coiled-coil region" evidence="1">
    <location>
        <begin position="180"/>
        <end position="284"/>
    </location>
</feature>
<dbReference type="InterPro" id="IPR024774">
    <property type="entry name" value="PH_dom-Mcp5-type"/>
</dbReference>
<evidence type="ECO:0000313" key="4">
    <source>
        <dbReference type="EMBL" id="EEB05359.1"/>
    </source>
</evidence>
<keyword evidence="1" id="KW-0175">Coiled coil</keyword>
<dbReference type="GO" id="GO:0032065">
    <property type="term" value="P:maintenance of protein location in cell cortex"/>
    <property type="evidence" value="ECO:0007669"/>
    <property type="project" value="InterPro"/>
</dbReference>
<evidence type="ECO:0000313" key="6">
    <source>
        <dbReference type="Proteomes" id="UP000001744"/>
    </source>
</evidence>
<feature type="domain" description="Pleckstrin homology" evidence="3">
    <location>
        <begin position="812"/>
        <end position="930"/>
    </location>
</feature>
<dbReference type="JaponicusDB" id="SJAG_00368">
    <property type="gene designation" value="num1"/>
</dbReference>
<dbReference type="PANTHER" id="PTHR28190:SF1">
    <property type="entry name" value="NUCLEAR MIGRATION PROTEIN NUM1"/>
    <property type="match status" value="1"/>
</dbReference>
<feature type="compositionally biased region" description="Low complexity" evidence="2">
    <location>
        <begin position="327"/>
        <end position="342"/>
    </location>
</feature>
<protein>
    <submittedName>
        <fullName evidence="4">Cortical anchoring factor for dynein Mcp5/Num1</fullName>
    </submittedName>
</protein>
<dbReference type="GO" id="GO:0005543">
    <property type="term" value="F:phospholipid binding"/>
    <property type="evidence" value="ECO:0007669"/>
    <property type="project" value="InterPro"/>
</dbReference>
<feature type="region of interest" description="Disordered" evidence="2">
    <location>
        <begin position="327"/>
        <end position="353"/>
    </location>
</feature>